<dbReference type="GO" id="GO:0016491">
    <property type="term" value="F:oxidoreductase activity"/>
    <property type="evidence" value="ECO:0007669"/>
    <property type="project" value="InterPro"/>
</dbReference>
<name>A0A3B1CRR0_9ZZZZ</name>
<gene>
    <name evidence="3" type="ORF">MNBD_NITROSPINAE02-799</name>
</gene>
<dbReference type="GO" id="GO:0016020">
    <property type="term" value="C:membrane"/>
    <property type="evidence" value="ECO:0007669"/>
    <property type="project" value="InterPro"/>
</dbReference>
<dbReference type="PANTHER" id="PTHR19271:SF16">
    <property type="entry name" value="CYTOCHROME B"/>
    <property type="match status" value="1"/>
</dbReference>
<dbReference type="EMBL" id="UOGE01000068">
    <property type="protein sequence ID" value="VAX21695.1"/>
    <property type="molecule type" value="Genomic_DNA"/>
</dbReference>
<feature type="transmembrane region" description="Helical" evidence="1">
    <location>
        <begin position="103"/>
        <end position="124"/>
    </location>
</feature>
<feature type="transmembrane region" description="Helical" evidence="1">
    <location>
        <begin position="50"/>
        <end position="76"/>
    </location>
</feature>
<sequence length="233" mass="26052">MEPDILKLGPLKIRNRLVIRMFSALDDRLGIKEILDDEIFEKLAPSYLNIWSCFGGISFFLFICQVVTGMLLMVYYQPTITGAHASVASIMNEVPFGWMIRGIHAWGSNLIIITIIIHMTKIYVSGIYKAPRELNWVVGVTLLLLMLGLAFTGYLLPWTQLAYWATVVGTETPSAIPYVGESLRFLMRGGDDIGQVTLTRFFAVHVIVMPITTGLLILAHLLQIRRQGIAGPL</sequence>
<dbReference type="InterPro" id="IPR016174">
    <property type="entry name" value="Di-haem_cyt_TM"/>
</dbReference>
<reference evidence="3" key="1">
    <citation type="submission" date="2018-06" db="EMBL/GenBank/DDBJ databases">
        <authorList>
            <person name="Zhirakovskaya E."/>
        </authorList>
    </citation>
    <scope>NUCLEOTIDE SEQUENCE</scope>
</reference>
<dbReference type="AlphaFoldDB" id="A0A3B1CRR0"/>
<evidence type="ECO:0000313" key="3">
    <source>
        <dbReference type="EMBL" id="VAX21695.1"/>
    </source>
</evidence>
<keyword evidence="1" id="KW-1133">Transmembrane helix</keyword>
<feature type="transmembrane region" description="Helical" evidence="1">
    <location>
        <begin position="201"/>
        <end position="222"/>
    </location>
</feature>
<dbReference type="GO" id="GO:0009055">
    <property type="term" value="F:electron transfer activity"/>
    <property type="evidence" value="ECO:0007669"/>
    <property type="project" value="InterPro"/>
</dbReference>
<dbReference type="InterPro" id="IPR005797">
    <property type="entry name" value="Cyt_b/b6_N"/>
</dbReference>
<dbReference type="SUPFAM" id="SSF81342">
    <property type="entry name" value="Transmembrane di-heme cytochromes"/>
    <property type="match status" value="1"/>
</dbReference>
<protein>
    <submittedName>
        <fullName evidence="3">Menaquinone-cytochrome c reductase, cytochrome B subunit</fullName>
    </submittedName>
</protein>
<dbReference type="InterPro" id="IPR027387">
    <property type="entry name" value="Cytb/b6-like_sf"/>
</dbReference>
<dbReference type="PANTHER" id="PTHR19271">
    <property type="entry name" value="CYTOCHROME B"/>
    <property type="match status" value="1"/>
</dbReference>
<dbReference type="CDD" id="cd00284">
    <property type="entry name" value="Cytochrome_b_N"/>
    <property type="match status" value="1"/>
</dbReference>
<feature type="domain" description="Cytochrome b/b6 N-terminal region profile" evidence="2">
    <location>
        <begin position="21"/>
        <end position="233"/>
    </location>
</feature>
<keyword evidence="1" id="KW-0812">Transmembrane</keyword>
<dbReference type="InterPro" id="IPR048259">
    <property type="entry name" value="Cytochrome_b_N_euk/bac"/>
</dbReference>
<evidence type="ECO:0000259" key="2">
    <source>
        <dbReference type="PROSITE" id="PS51002"/>
    </source>
</evidence>
<dbReference type="Pfam" id="PF00033">
    <property type="entry name" value="Cytochrome_B"/>
    <property type="match status" value="1"/>
</dbReference>
<dbReference type="GO" id="GO:0022904">
    <property type="term" value="P:respiratory electron transport chain"/>
    <property type="evidence" value="ECO:0007669"/>
    <property type="project" value="InterPro"/>
</dbReference>
<organism evidence="3">
    <name type="scientific">hydrothermal vent metagenome</name>
    <dbReference type="NCBI Taxonomy" id="652676"/>
    <lineage>
        <taxon>unclassified sequences</taxon>
        <taxon>metagenomes</taxon>
        <taxon>ecological metagenomes</taxon>
    </lineage>
</organism>
<evidence type="ECO:0000256" key="1">
    <source>
        <dbReference type="SAM" id="Phobius"/>
    </source>
</evidence>
<accession>A0A3B1CRR0</accession>
<proteinExistence type="predicted"/>
<dbReference type="Gene3D" id="1.20.810.10">
    <property type="entry name" value="Cytochrome Bc1 Complex, Chain C"/>
    <property type="match status" value="1"/>
</dbReference>
<feature type="transmembrane region" description="Helical" evidence="1">
    <location>
        <begin position="136"/>
        <end position="156"/>
    </location>
</feature>
<dbReference type="PROSITE" id="PS51002">
    <property type="entry name" value="CYTB_NTER"/>
    <property type="match status" value="1"/>
</dbReference>
<dbReference type="PIRSF" id="PIRSF000032">
    <property type="entry name" value="Cytochrome_b6"/>
    <property type="match status" value="1"/>
</dbReference>
<keyword evidence="1" id="KW-0472">Membrane</keyword>